<evidence type="ECO:0000313" key="1">
    <source>
        <dbReference type="EMBL" id="SDE51121.1"/>
    </source>
</evidence>
<sequence length="236" mass="26186">MKNVTRFLFLAVLLSGCMGGDKKDISYLAQRDLGLVVMKIDFKGMVRPELKFRKYDPSTGKAFKETVSVSAPKGSVKSGPYGKMPTGEYFVEATFEPGHWFLEEIVAYSLRGYNARTISYDSYSEGAFGFEVVPAAVHYVGAFDLGRVMTVAEWADLPAGYVSANFSYQASMVQAQPAYFVTFECPREMAIIGRPDCDLGRITRRAGEPIELAVVSWTQSGWVRPVMNHNGQLPIE</sequence>
<accession>A0A1G7DHZ2</accession>
<evidence type="ECO:0008006" key="3">
    <source>
        <dbReference type="Google" id="ProtNLM"/>
    </source>
</evidence>
<keyword evidence="2" id="KW-1185">Reference proteome</keyword>
<dbReference type="PROSITE" id="PS51257">
    <property type="entry name" value="PROKAR_LIPOPROTEIN"/>
    <property type="match status" value="1"/>
</dbReference>
<proteinExistence type="predicted"/>
<evidence type="ECO:0000313" key="2">
    <source>
        <dbReference type="Proteomes" id="UP000183685"/>
    </source>
</evidence>
<dbReference type="EMBL" id="FNAK01000007">
    <property type="protein sequence ID" value="SDE51121.1"/>
    <property type="molecule type" value="Genomic_DNA"/>
</dbReference>
<organism evidence="1 2">
    <name type="scientific">Kordiimonas lacus</name>
    <dbReference type="NCBI Taxonomy" id="637679"/>
    <lineage>
        <taxon>Bacteria</taxon>
        <taxon>Pseudomonadati</taxon>
        <taxon>Pseudomonadota</taxon>
        <taxon>Alphaproteobacteria</taxon>
        <taxon>Kordiimonadales</taxon>
        <taxon>Kordiimonadaceae</taxon>
        <taxon>Kordiimonas</taxon>
    </lineage>
</organism>
<reference evidence="1 2" key="1">
    <citation type="submission" date="2016-10" db="EMBL/GenBank/DDBJ databases">
        <authorList>
            <person name="de Groot N.N."/>
        </authorList>
    </citation>
    <scope>NUCLEOTIDE SEQUENCE [LARGE SCALE GENOMIC DNA]</scope>
    <source>
        <strain evidence="1 2">CGMCC 1.9109</strain>
    </source>
</reference>
<protein>
    <recommendedName>
        <fullName evidence="3">Lipoprotein</fullName>
    </recommendedName>
</protein>
<dbReference type="AlphaFoldDB" id="A0A1G7DHZ2"/>
<name>A0A1G7DHZ2_9PROT</name>
<gene>
    <name evidence="1" type="ORF">SAMN04488071_3122</name>
</gene>
<dbReference type="Proteomes" id="UP000183685">
    <property type="component" value="Unassembled WGS sequence"/>
</dbReference>
<dbReference type="RefSeq" id="WP_068304921.1">
    <property type="nucleotide sequence ID" value="NZ_FNAK01000007.1"/>
</dbReference>